<dbReference type="AlphaFoldDB" id="A0A7W7XZ38"/>
<evidence type="ECO:0000256" key="1">
    <source>
        <dbReference type="SAM" id="MobiDB-lite"/>
    </source>
</evidence>
<feature type="region of interest" description="Disordered" evidence="1">
    <location>
        <begin position="1"/>
        <end position="24"/>
    </location>
</feature>
<dbReference type="Gene3D" id="2.10.70.10">
    <property type="entry name" value="Complement Module, domain 1"/>
    <property type="match status" value="1"/>
</dbReference>
<dbReference type="Proteomes" id="UP000519004">
    <property type="component" value="Unassembled WGS sequence"/>
</dbReference>
<dbReference type="EMBL" id="JACHHX010000005">
    <property type="protein sequence ID" value="MBB5015082.1"/>
    <property type="molecule type" value="Genomic_DNA"/>
</dbReference>
<name>A0A7W7XZ38_9GAMM</name>
<sequence>MQVYETPHAGSMRAASERPALPSRERELSSLELLRGAREVVIRHGEQTYRLRHTRNDKLILTK</sequence>
<proteinExistence type="predicted"/>
<evidence type="ECO:0000313" key="3">
    <source>
        <dbReference type="Proteomes" id="UP000519004"/>
    </source>
</evidence>
<dbReference type="InterPro" id="IPR019600">
    <property type="entry name" value="Hemin_uptake_protein_HemP"/>
</dbReference>
<dbReference type="Pfam" id="PF10636">
    <property type="entry name" value="hemP"/>
    <property type="match status" value="1"/>
</dbReference>
<protein>
    <submittedName>
        <fullName evidence="2">Hemin uptake protein HemP</fullName>
    </submittedName>
</protein>
<gene>
    <name evidence="2" type="ORF">HNQ58_000963</name>
</gene>
<dbReference type="RefSeq" id="WP_183947657.1">
    <property type="nucleotide sequence ID" value="NZ_JACHHX010000005.1"/>
</dbReference>
<evidence type="ECO:0000313" key="2">
    <source>
        <dbReference type="EMBL" id="MBB5015082.1"/>
    </source>
</evidence>
<keyword evidence="3" id="KW-1185">Reference proteome</keyword>
<accession>A0A7W7XZ38</accession>
<reference evidence="2 3" key="1">
    <citation type="submission" date="2020-08" db="EMBL/GenBank/DDBJ databases">
        <title>Genomic Encyclopedia of Type Strains, Phase IV (KMG-IV): sequencing the most valuable type-strain genomes for metagenomic binning, comparative biology and taxonomic classification.</title>
        <authorList>
            <person name="Goeker M."/>
        </authorList>
    </citation>
    <scope>NUCLEOTIDE SEQUENCE [LARGE SCALE GENOMIC DNA]</scope>
    <source>
        <strain evidence="2 3">DSM 25897</strain>
    </source>
</reference>
<comment type="caution">
    <text evidence="2">The sequence shown here is derived from an EMBL/GenBank/DDBJ whole genome shotgun (WGS) entry which is preliminary data.</text>
</comment>
<organism evidence="2 3">
    <name type="scientific">Rehaibacterium terrae</name>
    <dbReference type="NCBI Taxonomy" id="1341696"/>
    <lineage>
        <taxon>Bacteria</taxon>
        <taxon>Pseudomonadati</taxon>
        <taxon>Pseudomonadota</taxon>
        <taxon>Gammaproteobacteria</taxon>
        <taxon>Lysobacterales</taxon>
        <taxon>Lysobacteraceae</taxon>
        <taxon>Rehaibacterium</taxon>
    </lineage>
</organism>